<evidence type="ECO:0000313" key="1">
    <source>
        <dbReference type="EMBL" id="CAD0362565.1"/>
    </source>
</evidence>
<reference evidence="1" key="1">
    <citation type="submission" date="2020-07" db="EMBL/GenBank/DDBJ databases">
        <authorList>
            <person name="Pothier F. J."/>
        </authorList>
    </citation>
    <scope>NUCLEOTIDE SEQUENCE [LARGE SCALE GENOMIC DNA]</scope>
    <source>
        <plasmid evidence="1">CFBP8129_p211</plasmid>
    </source>
</reference>
<organism evidence="1">
    <name type="scientific">Xanthomonas hortorum pv. gardneri</name>
    <dbReference type="NCBI Taxonomy" id="2754056"/>
    <lineage>
        <taxon>Bacteria</taxon>
        <taxon>Pseudomonadati</taxon>
        <taxon>Pseudomonadota</taxon>
        <taxon>Gammaproteobacteria</taxon>
        <taxon>Lysobacterales</taxon>
        <taxon>Lysobacteraceae</taxon>
        <taxon>Xanthomonas</taxon>
    </lineage>
</organism>
<geneLocation type="plasmid" evidence="1">
    <name>CFBP8129_p211</name>
</geneLocation>
<accession>A0A6V7FHX0</accession>
<protein>
    <submittedName>
        <fullName evidence="1">Uncharacterized protein</fullName>
    </submittedName>
</protein>
<dbReference type="EMBL" id="LR828254">
    <property type="protein sequence ID" value="CAD0362567.1"/>
    <property type="molecule type" value="Genomic_DNA"/>
</dbReference>
<sequence length="125" mass="13631">MFKAISMLVNVPNSPFLTEQLSACSTPPCVEATPRHASTGGATRLIDIGKERAQYGTRYDKKRSKINNLERYVVISKIVHRRSRLLLRGLLTTWSVVLSSALTTALPATATTATATTTTALLLTR</sequence>
<gene>
    <name evidence="1" type="ORF">CFBP8129_45740</name>
</gene>
<keyword evidence="1" id="KW-0614">Plasmid</keyword>
<name>A0A6V7FHX0_9XANT</name>
<dbReference type="EMBL" id="LR828254">
    <property type="protein sequence ID" value="CAD0362565.1"/>
    <property type="molecule type" value="Genomic_DNA"/>
</dbReference>
<proteinExistence type="predicted"/>
<dbReference type="AlphaFoldDB" id="A0A6V7FHX0"/>